<dbReference type="Pfam" id="PF00144">
    <property type="entry name" value="Beta-lactamase"/>
    <property type="match status" value="1"/>
</dbReference>
<name>A0A0R0DJ91_9GAMM</name>
<dbReference type="EMBL" id="LDJK01000002">
    <property type="protein sequence ID" value="KRG77683.1"/>
    <property type="molecule type" value="Genomic_DNA"/>
</dbReference>
<reference evidence="2 3" key="1">
    <citation type="submission" date="2015-05" db="EMBL/GenBank/DDBJ databases">
        <title>Genome sequencing and analysis of members of genus Stenotrophomonas.</title>
        <authorList>
            <person name="Patil P.P."/>
            <person name="Midha S."/>
            <person name="Patil P.B."/>
        </authorList>
    </citation>
    <scope>NUCLEOTIDE SEQUENCE [LARGE SCALE GENOMIC DNA]</scope>
    <source>
        <strain evidence="2 3">DSM 21508</strain>
    </source>
</reference>
<dbReference type="Gene3D" id="3.40.710.10">
    <property type="entry name" value="DD-peptidase/beta-lactamase superfamily"/>
    <property type="match status" value="1"/>
</dbReference>
<dbReference type="PANTHER" id="PTHR46825:SF12">
    <property type="entry name" value="PENICILLIN-BINDING PROTEIN 4"/>
    <property type="match status" value="1"/>
</dbReference>
<evidence type="ECO:0000313" key="3">
    <source>
        <dbReference type="Proteomes" id="UP000051386"/>
    </source>
</evidence>
<gene>
    <name evidence="2" type="ORF">ABB28_00575</name>
</gene>
<organism evidence="2 3">
    <name type="scientific">Stenotrophomonas chelatiphaga</name>
    <dbReference type="NCBI Taxonomy" id="517011"/>
    <lineage>
        <taxon>Bacteria</taxon>
        <taxon>Pseudomonadati</taxon>
        <taxon>Pseudomonadota</taxon>
        <taxon>Gammaproteobacteria</taxon>
        <taxon>Lysobacterales</taxon>
        <taxon>Lysobacteraceae</taxon>
        <taxon>Stenotrophomonas</taxon>
    </lineage>
</organism>
<dbReference type="InterPro" id="IPR050491">
    <property type="entry name" value="AmpC-like"/>
</dbReference>
<dbReference type="InterPro" id="IPR001466">
    <property type="entry name" value="Beta-lactam-related"/>
</dbReference>
<dbReference type="SUPFAM" id="SSF56601">
    <property type="entry name" value="beta-lactamase/transpeptidase-like"/>
    <property type="match status" value="1"/>
</dbReference>
<dbReference type="InterPro" id="IPR012338">
    <property type="entry name" value="Beta-lactam/transpept-like"/>
</dbReference>
<dbReference type="RefSeq" id="WP_057506756.1">
    <property type="nucleotide sequence ID" value="NZ_LDJK01000002.1"/>
</dbReference>
<dbReference type="PANTHER" id="PTHR46825">
    <property type="entry name" value="D-ALANYL-D-ALANINE-CARBOXYPEPTIDASE/ENDOPEPTIDASE AMPH"/>
    <property type="match status" value="1"/>
</dbReference>
<dbReference type="Proteomes" id="UP000051386">
    <property type="component" value="Unassembled WGS sequence"/>
</dbReference>
<feature type="domain" description="Beta-lactamase-related" evidence="1">
    <location>
        <begin position="57"/>
        <end position="378"/>
    </location>
</feature>
<sequence>MDFLTASSLRPALAIGLLLALPVLALAGEDAAIRSTLQNGLRPALLPEAAPLPHWSLQQRMAHHHVPGVAIAVLRDGKVVHSAGYGTRQAGATLPVDGDTLFSVGSVSKVVTAATTLRLVADGRLALDRDVNPLLAGWKIPATPEVPAPHVTLRMLMSHTSGLGVHGFADYLPDEPLPTLLQTLDGVAPAKNRPVRLLHAPGERGNYSGGGVMVEQLVLEQASGKPLEALARTEVFAPLHMQRSTYATPAAGTPNIAKAHDGEGAATALPRGWQSFPEQAASGLWTSANDLSAFVAALLDSYHGRGAFLPRAIATDMMTEVSPSWHGLGPRLDGAGSTRIFHHGGSNDSYRAWIEGYLETGDGLVILTNGENGAALAAEIRNALSDAIGGGVNPLQRTLALDLGAPGYADYTGIFAQDSSVPMDQRRALADFFDVPALQVRIVDGVLRVGVAGQPRDGAMLALATNRFVSPDIDGLQIEFHRDAFGKVNAFSVEHGPARAYYRRR</sequence>
<accession>A0A0R0DJ91</accession>
<comment type="caution">
    <text evidence="2">The sequence shown here is derived from an EMBL/GenBank/DDBJ whole genome shotgun (WGS) entry which is preliminary data.</text>
</comment>
<dbReference type="PATRIC" id="fig|517011.3.peg.860"/>
<keyword evidence="3" id="KW-1185">Reference proteome</keyword>
<dbReference type="AlphaFoldDB" id="A0A0R0DJ91"/>
<proteinExistence type="predicted"/>
<evidence type="ECO:0000313" key="2">
    <source>
        <dbReference type="EMBL" id="KRG77683.1"/>
    </source>
</evidence>
<protein>
    <submittedName>
        <fullName evidence="2">Beta-lactamase</fullName>
    </submittedName>
</protein>
<evidence type="ECO:0000259" key="1">
    <source>
        <dbReference type="Pfam" id="PF00144"/>
    </source>
</evidence>